<sequence length="267" mass="28696">MPFATVNSHEIHFVDTYDTEPQRGNGKPSILMIHGLGSSSNYYMPIIPYLTSYRCVALDTYGAALSKSPGERLTLEQLAEDVVGLMDHLHLEKPVLVGHSMGGTMVCTIAATHPDRILGIVCIGPVNPASVNASAFQTRIDTVSRSGMEPLADSIPTSATGSETTPLQRALIRELIIGQDPKSYASHCRVIMDMQEPKDGFGAVTCPALILAGEEDKSAPLEGCRFIHDHLGSSRKELEVLQGVGHWHCVEAGEKVAELIGAFCSSL</sequence>
<keyword evidence="3" id="KW-1185">Reference proteome</keyword>
<evidence type="ECO:0000313" key="2">
    <source>
        <dbReference type="EMBL" id="KAK4542363.1"/>
    </source>
</evidence>
<dbReference type="EMBL" id="JAVFHQ010000042">
    <property type="protein sequence ID" value="KAK4542363.1"/>
    <property type="molecule type" value="Genomic_DNA"/>
</dbReference>
<feature type="domain" description="AB hydrolase-1" evidence="1">
    <location>
        <begin position="28"/>
        <end position="250"/>
    </location>
</feature>
<reference evidence="2 3" key="1">
    <citation type="submission" date="2021-11" db="EMBL/GenBank/DDBJ databases">
        <title>Black yeast isolated from Biological Soil Crust.</title>
        <authorList>
            <person name="Kurbessoian T."/>
        </authorList>
    </citation>
    <scope>NUCLEOTIDE SEQUENCE [LARGE SCALE GENOMIC DNA]</scope>
    <source>
        <strain evidence="2 3">CCFEE 5522</strain>
    </source>
</reference>
<dbReference type="PANTHER" id="PTHR43798">
    <property type="entry name" value="MONOACYLGLYCEROL LIPASE"/>
    <property type="match status" value="1"/>
</dbReference>
<dbReference type="PANTHER" id="PTHR43798:SF5">
    <property type="entry name" value="MONOACYLGLYCEROL LIPASE ABHD6"/>
    <property type="match status" value="1"/>
</dbReference>
<dbReference type="Pfam" id="PF00561">
    <property type="entry name" value="Abhydrolase_1"/>
    <property type="match status" value="1"/>
</dbReference>
<dbReference type="SUPFAM" id="SSF53474">
    <property type="entry name" value="alpha/beta-Hydrolases"/>
    <property type="match status" value="1"/>
</dbReference>
<organism evidence="2 3">
    <name type="scientific">Oleoguttula mirabilis</name>
    <dbReference type="NCBI Taxonomy" id="1507867"/>
    <lineage>
        <taxon>Eukaryota</taxon>
        <taxon>Fungi</taxon>
        <taxon>Dikarya</taxon>
        <taxon>Ascomycota</taxon>
        <taxon>Pezizomycotina</taxon>
        <taxon>Dothideomycetes</taxon>
        <taxon>Dothideomycetidae</taxon>
        <taxon>Mycosphaerellales</taxon>
        <taxon>Teratosphaeriaceae</taxon>
        <taxon>Oleoguttula</taxon>
    </lineage>
</organism>
<accession>A0AAV9JBQ7</accession>
<protein>
    <recommendedName>
        <fullName evidence="1">AB hydrolase-1 domain-containing protein</fullName>
    </recommendedName>
</protein>
<evidence type="ECO:0000259" key="1">
    <source>
        <dbReference type="Pfam" id="PF00561"/>
    </source>
</evidence>
<proteinExistence type="predicted"/>
<dbReference type="GO" id="GO:0046464">
    <property type="term" value="P:acylglycerol catabolic process"/>
    <property type="evidence" value="ECO:0007669"/>
    <property type="project" value="TreeGrafter"/>
</dbReference>
<dbReference type="InterPro" id="IPR029058">
    <property type="entry name" value="AB_hydrolase_fold"/>
</dbReference>
<dbReference type="Gene3D" id="3.40.50.1820">
    <property type="entry name" value="alpha/beta hydrolase"/>
    <property type="match status" value="1"/>
</dbReference>
<comment type="caution">
    <text evidence="2">The sequence shown here is derived from an EMBL/GenBank/DDBJ whole genome shotgun (WGS) entry which is preliminary data.</text>
</comment>
<dbReference type="AlphaFoldDB" id="A0AAV9JBQ7"/>
<gene>
    <name evidence="2" type="ORF">LTR36_006819</name>
</gene>
<dbReference type="InterPro" id="IPR050266">
    <property type="entry name" value="AB_hydrolase_sf"/>
</dbReference>
<dbReference type="PRINTS" id="PR00111">
    <property type="entry name" value="ABHYDROLASE"/>
</dbReference>
<dbReference type="InterPro" id="IPR000073">
    <property type="entry name" value="AB_hydrolase_1"/>
</dbReference>
<dbReference type="Proteomes" id="UP001324427">
    <property type="component" value="Unassembled WGS sequence"/>
</dbReference>
<dbReference type="GO" id="GO:0016020">
    <property type="term" value="C:membrane"/>
    <property type="evidence" value="ECO:0007669"/>
    <property type="project" value="TreeGrafter"/>
</dbReference>
<name>A0AAV9JBQ7_9PEZI</name>
<evidence type="ECO:0000313" key="3">
    <source>
        <dbReference type="Proteomes" id="UP001324427"/>
    </source>
</evidence>
<dbReference type="GO" id="GO:0047372">
    <property type="term" value="F:monoacylglycerol lipase activity"/>
    <property type="evidence" value="ECO:0007669"/>
    <property type="project" value="TreeGrafter"/>
</dbReference>